<name>A0A956NC95_UNCEI</name>
<dbReference type="Proteomes" id="UP000739538">
    <property type="component" value="Unassembled WGS sequence"/>
</dbReference>
<comment type="caution">
    <text evidence="2">The sequence shown here is derived from an EMBL/GenBank/DDBJ whole genome shotgun (WGS) entry which is preliminary data.</text>
</comment>
<evidence type="ECO:0000256" key="1">
    <source>
        <dbReference type="SAM" id="SignalP"/>
    </source>
</evidence>
<accession>A0A956NC95</accession>
<dbReference type="InterPro" id="IPR025921">
    <property type="entry name" value="HmuY"/>
</dbReference>
<protein>
    <submittedName>
        <fullName evidence="2">HmuY family protein</fullName>
    </submittedName>
</protein>
<reference evidence="2" key="2">
    <citation type="journal article" date="2021" name="Microbiome">
        <title>Successional dynamics and alternative stable states in a saline activated sludge microbial community over 9 years.</title>
        <authorList>
            <person name="Wang Y."/>
            <person name="Ye J."/>
            <person name="Ju F."/>
            <person name="Liu L."/>
            <person name="Boyd J.A."/>
            <person name="Deng Y."/>
            <person name="Parks D.H."/>
            <person name="Jiang X."/>
            <person name="Yin X."/>
            <person name="Woodcroft B.J."/>
            <person name="Tyson G.W."/>
            <person name="Hugenholtz P."/>
            <person name="Polz M.F."/>
            <person name="Zhang T."/>
        </authorList>
    </citation>
    <scope>NUCLEOTIDE SEQUENCE</scope>
    <source>
        <strain evidence="2">HKST-UBA02</strain>
    </source>
</reference>
<dbReference type="Pfam" id="PF14064">
    <property type="entry name" value="HmuY"/>
    <property type="match status" value="1"/>
</dbReference>
<evidence type="ECO:0000313" key="3">
    <source>
        <dbReference type="Proteomes" id="UP000739538"/>
    </source>
</evidence>
<sequence>MNRRLMLTLPALVALAAFVGCSDDKKKVTDPSDTGFTEGTVADGSAFVTSIDGSSYDDFNGFTFATSTISHGVDVDGSGWDIAFRREDITSSSSAQGARLSGMEFGDVGSSDVPADGDQAWQNGGVAYAIDDWYSYSTGNLAMTHYVYSMMDASGEHWVKFRIDNVVGATGQNNMGSVEISYFYQATASSLDLDGTVQTATIVVDDGTGYFDFSTGTQVTPADPANSMDWDIAFSRFTLSLNGGASGGGECAAFYAYTELNDPTAIEDFTAQPEFAQTFPDTYGSALSEWYNYNGATHELSPKDEVYLIKSGGKVYKVALESYYGDVDGQPVSALYQFRWEEVQ</sequence>
<dbReference type="AlphaFoldDB" id="A0A956NC95"/>
<keyword evidence="1" id="KW-0732">Signal</keyword>
<gene>
    <name evidence="2" type="ORF">KDA27_10190</name>
</gene>
<dbReference type="EMBL" id="JAGQHS010000044">
    <property type="protein sequence ID" value="MCA9756162.1"/>
    <property type="molecule type" value="Genomic_DNA"/>
</dbReference>
<feature type="signal peptide" evidence="1">
    <location>
        <begin position="1"/>
        <end position="22"/>
    </location>
</feature>
<dbReference type="PROSITE" id="PS51257">
    <property type="entry name" value="PROKAR_LIPOPROTEIN"/>
    <property type="match status" value="1"/>
</dbReference>
<proteinExistence type="predicted"/>
<reference evidence="2" key="1">
    <citation type="submission" date="2020-04" db="EMBL/GenBank/DDBJ databases">
        <authorList>
            <person name="Zhang T."/>
        </authorList>
    </citation>
    <scope>NUCLEOTIDE SEQUENCE</scope>
    <source>
        <strain evidence="2">HKST-UBA02</strain>
    </source>
</reference>
<dbReference type="CDD" id="cd12105">
    <property type="entry name" value="HmuY"/>
    <property type="match status" value="1"/>
</dbReference>
<evidence type="ECO:0000313" key="2">
    <source>
        <dbReference type="EMBL" id="MCA9756162.1"/>
    </source>
</evidence>
<organism evidence="2 3">
    <name type="scientific">Eiseniibacteriota bacterium</name>
    <dbReference type="NCBI Taxonomy" id="2212470"/>
    <lineage>
        <taxon>Bacteria</taxon>
        <taxon>Candidatus Eiseniibacteriota</taxon>
    </lineage>
</organism>
<feature type="chain" id="PRO_5036871305" evidence="1">
    <location>
        <begin position="23"/>
        <end position="344"/>
    </location>
</feature>